<accession>A0A1X6WXU3</accession>
<evidence type="ECO:0000313" key="2">
    <source>
        <dbReference type="Proteomes" id="UP000196581"/>
    </source>
</evidence>
<name>A0A1X6WXU3_9MICO</name>
<proteinExistence type="predicted"/>
<sequence>MVALSTIKYTTLLAVDNLVERTCAGSVQSWERRAVTAGGAHYNRCTRAS</sequence>
<evidence type="ECO:0000313" key="1">
    <source>
        <dbReference type="EMBL" id="SLM90473.1"/>
    </source>
</evidence>
<keyword evidence="2" id="KW-1185">Reference proteome</keyword>
<dbReference type="EMBL" id="FWFF01000001">
    <property type="protein sequence ID" value="SLM90473.1"/>
    <property type="molecule type" value="Genomic_DNA"/>
</dbReference>
<protein>
    <submittedName>
        <fullName evidence="1">Uncharacterized protein</fullName>
    </submittedName>
</protein>
<organism evidence="1 2">
    <name type="scientific">Brevibacterium yomogidense</name>
    <dbReference type="NCBI Taxonomy" id="946573"/>
    <lineage>
        <taxon>Bacteria</taxon>
        <taxon>Bacillati</taxon>
        <taxon>Actinomycetota</taxon>
        <taxon>Actinomycetes</taxon>
        <taxon>Micrococcales</taxon>
        <taxon>Brevibacteriaceae</taxon>
        <taxon>Brevibacterium</taxon>
    </lineage>
</organism>
<gene>
    <name evidence="1" type="ORF">FM105_02015</name>
</gene>
<reference evidence="2" key="1">
    <citation type="submission" date="2017-02" db="EMBL/GenBank/DDBJ databases">
        <authorList>
            <person name="Dridi B."/>
        </authorList>
    </citation>
    <scope>NUCLEOTIDE SEQUENCE [LARGE SCALE GENOMIC DNA]</scope>
    <source>
        <strain evidence="2">B Co 03.10</strain>
    </source>
</reference>
<dbReference type="Proteomes" id="UP000196581">
    <property type="component" value="Unassembled WGS sequence"/>
</dbReference>
<dbReference type="AlphaFoldDB" id="A0A1X6WXU3"/>